<feature type="compositionally biased region" description="Polar residues" evidence="1">
    <location>
        <begin position="81"/>
        <end position="90"/>
    </location>
</feature>
<evidence type="ECO:0000313" key="2">
    <source>
        <dbReference type="EMBL" id="OWP02480.1"/>
    </source>
</evidence>
<protein>
    <submittedName>
        <fullName evidence="2">Uncharacterized protein</fullName>
    </submittedName>
</protein>
<dbReference type="AlphaFoldDB" id="A0A218Z4E9"/>
<proteinExistence type="predicted"/>
<dbReference type="EMBL" id="MZNU01000230">
    <property type="protein sequence ID" value="OWP02480.1"/>
    <property type="molecule type" value="Genomic_DNA"/>
</dbReference>
<organism evidence="2 3">
    <name type="scientific">Diplocarpon coronariae</name>
    <dbReference type="NCBI Taxonomy" id="2795749"/>
    <lineage>
        <taxon>Eukaryota</taxon>
        <taxon>Fungi</taxon>
        <taxon>Dikarya</taxon>
        <taxon>Ascomycota</taxon>
        <taxon>Pezizomycotina</taxon>
        <taxon>Leotiomycetes</taxon>
        <taxon>Helotiales</taxon>
        <taxon>Drepanopezizaceae</taxon>
        <taxon>Diplocarpon</taxon>
    </lineage>
</organism>
<accession>A0A218Z4E9</accession>
<feature type="region of interest" description="Disordered" evidence="1">
    <location>
        <begin position="81"/>
        <end position="132"/>
    </location>
</feature>
<feature type="compositionally biased region" description="Low complexity" evidence="1">
    <location>
        <begin position="94"/>
        <end position="125"/>
    </location>
</feature>
<keyword evidence="3" id="KW-1185">Reference proteome</keyword>
<feature type="region of interest" description="Disordered" evidence="1">
    <location>
        <begin position="40"/>
        <end position="62"/>
    </location>
</feature>
<dbReference type="InParanoid" id="A0A218Z4E9"/>
<reference evidence="2 3" key="1">
    <citation type="submission" date="2017-04" db="EMBL/GenBank/DDBJ databases">
        <title>Draft genome sequence of Marssonina coronaria NL1: causal agent of apple blotch.</title>
        <authorList>
            <person name="Cheng Q."/>
        </authorList>
    </citation>
    <scope>NUCLEOTIDE SEQUENCE [LARGE SCALE GENOMIC DNA]</scope>
    <source>
        <strain evidence="2 3">NL1</strain>
    </source>
</reference>
<comment type="caution">
    <text evidence="2">The sequence shown here is derived from an EMBL/GenBank/DDBJ whole genome shotgun (WGS) entry which is preliminary data.</text>
</comment>
<name>A0A218Z4E9_9HELO</name>
<dbReference type="Proteomes" id="UP000242519">
    <property type="component" value="Unassembled WGS sequence"/>
</dbReference>
<gene>
    <name evidence="2" type="ORF">B2J93_56</name>
</gene>
<evidence type="ECO:0000256" key="1">
    <source>
        <dbReference type="SAM" id="MobiDB-lite"/>
    </source>
</evidence>
<evidence type="ECO:0000313" key="3">
    <source>
        <dbReference type="Proteomes" id="UP000242519"/>
    </source>
</evidence>
<sequence length="132" mass="14199">MALTVSLVQRGSRQKSAARGHQGGRTWCERRLWHGEVKAGNGHAGCYQQRTGRRAPRDMSARNPRVLAVAELTCNITRSALSTSQASSIPAFQPGSPSGRPLLRPSPRPRSAGDGSSRRQTGSRRSPLRSAG</sequence>
<feature type="region of interest" description="Disordered" evidence="1">
    <location>
        <begin position="1"/>
        <end position="24"/>
    </location>
</feature>
<feature type="compositionally biased region" description="Polar residues" evidence="1">
    <location>
        <begin position="1"/>
        <end position="11"/>
    </location>
</feature>